<dbReference type="GO" id="GO:0034333">
    <property type="term" value="P:adherens junction assembly"/>
    <property type="evidence" value="ECO:0007669"/>
    <property type="project" value="TreeGrafter"/>
</dbReference>
<feature type="compositionally biased region" description="Pro residues" evidence="1">
    <location>
        <begin position="397"/>
        <end position="408"/>
    </location>
</feature>
<dbReference type="PANTHER" id="PTHR12658:SF0">
    <property type="entry name" value="TUBULIN-SPECIFIC CHAPERONE D"/>
    <property type="match status" value="1"/>
</dbReference>
<feature type="region of interest" description="Disordered" evidence="1">
    <location>
        <begin position="1"/>
        <end position="36"/>
    </location>
</feature>
<dbReference type="GO" id="GO:0007023">
    <property type="term" value="P:post-chaperonin tubulin folding pathway"/>
    <property type="evidence" value="ECO:0007669"/>
    <property type="project" value="InterPro"/>
</dbReference>
<dbReference type="GO" id="GO:0016328">
    <property type="term" value="C:lateral plasma membrane"/>
    <property type="evidence" value="ECO:0007669"/>
    <property type="project" value="TreeGrafter"/>
</dbReference>
<dbReference type="Pfam" id="PF23579">
    <property type="entry name" value="ARM_TBCD"/>
    <property type="match status" value="1"/>
</dbReference>
<dbReference type="GO" id="GO:0007021">
    <property type="term" value="P:tubulin complex assembly"/>
    <property type="evidence" value="ECO:0007669"/>
    <property type="project" value="InterPro"/>
</dbReference>
<dbReference type="Pfam" id="PF25767">
    <property type="entry name" value="ARM_TBCD_2nd"/>
    <property type="match status" value="1"/>
</dbReference>
<accession>A0A8J6DIP4</accession>
<feature type="non-terminal residue" evidence="3">
    <location>
        <position position="1"/>
    </location>
</feature>
<sequence length="505" mass="55625">WAGPGPAVVGRGQRGCRLHRRAGRAPPSRASPAPRRLLPHAPHRLLALTDMALGEGEGAAAAPPEDEAEAEALARGGALEAFGESAEARELLGGLRAACGDGAAREGALERFRALMDKYQEQPHLLDPHLEWMMNLLLGLVQDETSPADLVHLAFKFLYIITKVRGYKTFLRLFPHEVADVQPVLDMFANQSPKDHETWETRYMLLLWLSVTCLIPFDFSRLDGDLLAQPGQTRMSIMDRILQIAECYLVVSDKARDAAAVLVSKFVTRPDVKQKKMASFLDWSLCTLARSSFQTIEGVIAMDGTLQALAQIFKHGKREDCLPYATTVLQCLDGCRLPDSNQTLLRKLGVKLVQRLGLTFLKPRVAKWRWVCRCRGVGGYQRGCRSLAANLQLPVQPQHPPTAQAPPPDSDEDEDEDVPEEVESVIEQLLVGLKDKDTIVRWSAAKGIGRVAGRLPRELADDVVGSVLDCFSFQETDNAWHGGCLALAELGRRGLLLPSRLADGE</sequence>
<dbReference type="GO" id="GO:0048487">
    <property type="term" value="F:beta-tubulin binding"/>
    <property type="evidence" value="ECO:0007669"/>
    <property type="project" value="InterPro"/>
</dbReference>
<organism evidence="3 4">
    <name type="scientific">Galemys pyrenaicus</name>
    <name type="common">Iberian desman</name>
    <name type="synonym">Pyrenean desman</name>
    <dbReference type="NCBI Taxonomy" id="202257"/>
    <lineage>
        <taxon>Eukaryota</taxon>
        <taxon>Metazoa</taxon>
        <taxon>Chordata</taxon>
        <taxon>Craniata</taxon>
        <taxon>Vertebrata</taxon>
        <taxon>Euteleostomi</taxon>
        <taxon>Mammalia</taxon>
        <taxon>Eutheria</taxon>
        <taxon>Laurasiatheria</taxon>
        <taxon>Eulipotyphla</taxon>
        <taxon>Talpidae</taxon>
        <taxon>Galemys</taxon>
    </lineage>
</organism>
<dbReference type="PANTHER" id="PTHR12658">
    <property type="entry name" value="BETA-TUBULIN COFACTOR D"/>
    <property type="match status" value="1"/>
</dbReference>
<feature type="compositionally biased region" description="Acidic residues" evidence="1">
    <location>
        <begin position="409"/>
        <end position="419"/>
    </location>
</feature>
<dbReference type="Proteomes" id="UP000700334">
    <property type="component" value="Unassembled WGS sequence"/>
</dbReference>
<proteinExistence type="predicted"/>
<dbReference type="AlphaFoldDB" id="A0A8J6DIP4"/>
<name>A0A8J6DIP4_GALPY</name>
<reference evidence="3" key="1">
    <citation type="journal article" date="2021" name="Evol. Appl.">
        <title>The genome of the Pyrenean desman and the effects of bottlenecks and inbreeding on the genomic landscape of an endangered species.</title>
        <authorList>
            <person name="Escoda L."/>
            <person name="Castresana J."/>
        </authorList>
    </citation>
    <scope>NUCLEOTIDE SEQUENCE</scope>
    <source>
        <strain evidence="3">IBE-C5619</strain>
    </source>
</reference>
<protein>
    <submittedName>
        <fullName evidence="3">Tubulin-specific chaperone D</fullName>
    </submittedName>
</protein>
<gene>
    <name evidence="3" type="ORF">J0S82_013235</name>
</gene>
<keyword evidence="4" id="KW-1185">Reference proteome</keyword>
<dbReference type="EMBL" id="JAGFMF010012102">
    <property type="protein sequence ID" value="KAG8507533.1"/>
    <property type="molecule type" value="Genomic_DNA"/>
</dbReference>
<dbReference type="InterPro" id="IPR033162">
    <property type="entry name" value="TBCD"/>
</dbReference>
<feature type="compositionally biased region" description="Basic residues" evidence="1">
    <location>
        <begin position="14"/>
        <end position="23"/>
    </location>
</feature>
<comment type="caution">
    <text evidence="3">The sequence shown here is derived from an EMBL/GenBank/DDBJ whole genome shotgun (WGS) entry which is preliminary data.</text>
</comment>
<dbReference type="GO" id="GO:0005096">
    <property type="term" value="F:GTPase activator activity"/>
    <property type="evidence" value="ECO:0007669"/>
    <property type="project" value="InterPro"/>
</dbReference>
<evidence type="ECO:0000259" key="2">
    <source>
        <dbReference type="Pfam" id="PF25767"/>
    </source>
</evidence>
<evidence type="ECO:0000256" key="1">
    <source>
        <dbReference type="SAM" id="MobiDB-lite"/>
    </source>
</evidence>
<dbReference type="GO" id="GO:0070830">
    <property type="term" value="P:bicellular tight junction assembly"/>
    <property type="evidence" value="ECO:0007669"/>
    <property type="project" value="TreeGrafter"/>
</dbReference>
<dbReference type="OrthoDB" id="10253476at2759"/>
<feature type="region of interest" description="Disordered" evidence="1">
    <location>
        <begin position="395"/>
        <end position="419"/>
    </location>
</feature>
<dbReference type="InterPro" id="IPR058033">
    <property type="entry name" value="ARM_TBCD_2nd"/>
</dbReference>
<dbReference type="GO" id="GO:0000226">
    <property type="term" value="P:microtubule cytoskeleton organization"/>
    <property type="evidence" value="ECO:0007669"/>
    <property type="project" value="TreeGrafter"/>
</dbReference>
<evidence type="ECO:0000313" key="4">
    <source>
        <dbReference type="Proteomes" id="UP000700334"/>
    </source>
</evidence>
<dbReference type="SUPFAM" id="SSF48371">
    <property type="entry name" value="ARM repeat"/>
    <property type="match status" value="1"/>
</dbReference>
<feature type="compositionally biased region" description="Low complexity" evidence="1">
    <location>
        <begin position="24"/>
        <end position="36"/>
    </location>
</feature>
<feature type="domain" description="Tubulin-folding cofactor D ARM repeats" evidence="2">
    <location>
        <begin position="344"/>
        <end position="502"/>
    </location>
</feature>
<evidence type="ECO:0000313" key="3">
    <source>
        <dbReference type="EMBL" id="KAG8507533.1"/>
    </source>
</evidence>
<dbReference type="InterPro" id="IPR016024">
    <property type="entry name" value="ARM-type_fold"/>
</dbReference>